<evidence type="ECO:0000313" key="4">
    <source>
        <dbReference type="Proteomes" id="UP000799750"/>
    </source>
</evidence>
<dbReference type="AlphaFoldDB" id="A0A6A6QVW4"/>
<dbReference type="EMBL" id="MU004188">
    <property type="protein sequence ID" value="KAF2496264.1"/>
    <property type="molecule type" value="Genomic_DNA"/>
</dbReference>
<feature type="compositionally biased region" description="Pro residues" evidence="1">
    <location>
        <begin position="608"/>
        <end position="621"/>
    </location>
</feature>
<feature type="compositionally biased region" description="Polar residues" evidence="1">
    <location>
        <begin position="957"/>
        <end position="971"/>
    </location>
</feature>
<dbReference type="InterPro" id="IPR013087">
    <property type="entry name" value="Znf_C2H2_type"/>
</dbReference>
<feature type="compositionally biased region" description="Low complexity" evidence="1">
    <location>
        <begin position="203"/>
        <end position="221"/>
    </location>
</feature>
<feature type="region of interest" description="Disordered" evidence="1">
    <location>
        <begin position="939"/>
        <end position="981"/>
    </location>
</feature>
<feature type="compositionally biased region" description="Acidic residues" evidence="1">
    <location>
        <begin position="1181"/>
        <end position="1195"/>
    </location>
</feature>
<feature type="compositionally biased region" description="Polar residues" evidence="1">
    <location>
        <begin position="881"/>
        <end position="897"/>
    </location>
</feature>
<keyword evidence="4" id="KW-1185">Reference proteome</keyword>
<evidence type="ECO:0000259" key="2">
    <source>
        <dbReference type="PROSITE" id="PS00028"/>
    </source>
</evidence>
<feature type="region of interest" description="Disordered" evidence="1">
    <location>
        <begin position="813"/>
        <end position="837"/>
    </location>
</feature>
<organism evidence="3 4">
    <name type="scientific">Lophium mytilinum</name>
    <dbReference type="NCBI Taxonomy" id="390894"/>
    <lineage>
        <taxon>Eukaryota</taxon>
        <taxon>Fungi</taxon>
        <taxon>Dikarya</taxon>
        <taxon>Ascomycota</taxon>
        <taxon>Pezizomycotina</taxon>
        <taxon>Dothideomycetes</taxon>
        <taxon>Pleosporomycetidae</taxon>
        <taxon>Mytilinidiales</taxon>
        <taxon>Mytilinidiaceae</taxon>
        <taxon>Lophium</taxon>
    </lineage>
</organism>
<feature type="compositionally biased region" description="Polar residues" evidence="1">
    <location>
        <begin position="1140"/>
        <end position="1149"/>
    </location>
</feature>
<sequence>MAPNDFYPSGNNYYNAQTNPSQQYPGYQTQNTAGQSTNRTYQPQNPATSQPDYISYSAQAYNGQGTYGQQQQDGSWSNNRAAEALRNLSNTAYTAGSNTTVSSAGFTPANTATSNRYSATVSQPPQNQYESRLSSTQAHASYGQTQARPRSVNATANARAPPAASQGLPSPAVAAGYPSQRVQATFNQQRSASPAHPAFQANHSSAHSTSKKQSSSASATQYTDFSNRVLPHVTEPTRNALPAVASASYNYGDRHATAPVIQTTAGHFEQPTITVDPMQVYDPWPEYQRKQEALRAQKAAEDAVLAEQKRKEDEVRRIEEARKKAEEEQKKAEEERIKAEEERRLEEQRPPRKSAVSASVNTVSTDAPQTSSSGQDTEAEIRALMVKMRELNSKDPALLAKIWEQERKSHVASQQAQTQTPAAPSPTLPGAPAVQTPTQPHQIQQTHTPVQTPKPVRQQKGGTIWPPDKTQLLAETASKWLNDILENKDRPITPAQILRMLDSNPSYVDLCEQLEKLGLKLDRALFAKSLLAAVPDVNSASRQSAQAAQPAPSGPKSQVANGLSVQTATGHMENAPPPVSHYPPPDSTPSNTPYYNNYPPFPRADSPPYMPQDDSPPPLPAPVAQMVPKKESPRVTPRPAPASKEEAARKRDFSEFVDLTALSDEDDLPPVKKSKAEQNFPRQSLAGSAPPSARDTHAPSPNFGPFPMVPSQPLQGTTTPPTKDPRFTNIVQPINKKKALRRSAYDIKTIARDVLLATGRHPHMRALNAHLEVLKSSFAEVDNTSDLSTLRWDIIDPGEPPIGYLQNSLFTQEQEDADDEDDSDDEQSRAQARPQVAVQQMVGVGGGGGMSSFSATPSFSSLMKEAPKKRGRGRPPRASYPVTSRPSGFGDSESSPRTKPPPTNRAAGGTGYAALREHNEDGTPVKKRGRPVGWRKAIHGSAEAQGREVTRGPSGLRNVSTAGADSTTTKASKGPKSANKMKTQPNYQVFKCKWQLCTAELHNLETLRKHVEKIHGKAAAHGGFDCLWENCGKDITFYNKRTGDSEQQHQYFDFDNISKWREHLELQHFSPLAWTMGDGPPSGLSDAGHNSDANMSDHRARRVTPRITAPSSLHDNPRDDRATSSAAPEPARRGRPPKPSQEQVAQETEQAMLKKKRDIGPGVDRGGARLVTPKRRRGFDDAEDFDELIVDKEDE</sequence>
<dbReference type="OrthoDB" id="5424797at2759"/>
<feature type="region of interest" description="Disordered" evidence="1">
    <location>
        <begin position="326"/>
        <end position="378"/>
    </location>
</feature>
<feature type="compositionally biased region" description="Pro residues" evidence="1">
    <location>
        <begin position="575"/>
        <end position="587"/>
    </location>
</feature>
<feature type="region of interest" description="Disordered" evidence="1">
    <location>
        <begin position="409"/>
        <end position="467"/>
    </location>
</feature>
<feature type="compositionally biased region" description="Polar residues" evidence="1">
    <location>
        <begin position="115"/>
        <end position="148"/>
    </location>
</feature>
<feature type="region of interest" description="Disordered" evidence="1">
    <location>
        <begin position="569"/>
        <end position="651"/>
    </location>
</feature>
<protein>
    <recommendedName>
        <fullName evidence="2">C2H2-type domain-containing protein</fullName>
    </recommendedName>
</protein>
<dbReference type="Proteomes" id="UP000799750">
    <property type="component" value="Unassembled WGS sequence"/>
</dbReference>
<feature type="domain" description="C2H2-type" evidence="2">
    <location>
        <begin position="992"/>
        <end position="1015"/>
    </location>
</feature>
<feature type="region of interest" description="Disordered" evidence="1">
    <location>
        <begin position="863"/>
        <end position="909"/>
    </location>
</feature>
<feature type="compositionally biased region" description="Low complexity" evidence="1">
    <location>
        <begin position="153"/>
        <end position="164"/>
    </location>
</feature>
<feature type="region of interest" description="Disordered" evidence="1">
    <location>
        <begin position="1080"/>
        <end position="1195"/>
    </location>
</feature>
<name>A0A6A6QVW4_9PEZI</name>
<gene>
    <name evidence="3" type="ORF">BU16DRAFT_459943</name>
</gene>
<reference evidence="3" key="1">
    <citation type="journal article" date="2020" name="Stud. Mycol.">
        <title>101 Dothideomycetes genomes: a test case for predicting lifestyles and emergence of pathogens.</title>
        <authorList>
            <person name="Haridas S."/>
            <person name="Albert R."/>
            <person name="Binder M."/>
            <person name="Bloem J."/>
            <person name="Labutti K."/>
            <person name="Salamov A."/>
            <person name="Andreopoulos B."/>
            <person name="Baker S."/>
            <person name="Barry K."/>
            <person name="Bills G."/>
            <person name="Bluhm B."/>
            <person name="Cannon C."/>
            <person name="Castanera R."/>
            <person name="Culley D."/>
            <person name="Daum C."/>
            <person name="Ezra D."/>
            <person name="Gonzalez J."/>
            <person name="Henrissat B."/>
            <person name="Kuo A."/>
            <person name="Liang C."/>
            <person name="Lipzen A."/>
            <person name="Lutzoni F."/>
            <person name="Magnuson J."/>
            <person name="Mondo S."/>
            <person name="Nolan M."/>
            <person name="Ohm R."/>
            <person name="Pangilinan J."/>
            <person name="Park H.-J."/>
            <person name="Ramirez L."/>
            <person name="Alfaro M."/>
            <person name="Sun H."/>
            <person name="Tritt A."/>
            <person name="Yoshinaga Y."/>
            <person name="Zwiers L.-H."/>
            <person name="Turgeon B."/>
            <person name="Goodwin S."/>
            <person name="Spatafora J."/>
            <person name="Crous P."/>
            <person name="Grigoriev I."/>
        </authorList>
    </citation>
    <scope>NUCLEOTIDE SEQUENCE</scope>
    <source>
        <strain evidence="3">CBS 269.34</strain>
    </source>
</reference>
<feature type="compositionally biased region" description="Polar residues" evidence="1">
    <location>
        <begin position="366"/>
        <end position="376"/>
    </location>
</feature>
<feature type="compositionally biased region" description="Low complexity" evidence="1">
    <location>
        <begin position="412"/>
        <end position="422"/>
    </location>
</feature>
<feature type="region of interest" description="Disordered" evidence="1">
    <location>
        <begin position="115"/>
        <end position="221"/>
    </location>
</feature>
<proteinExistence type="predicted"/>
<accession>A0A6A6QVW4</accession>
<feature type="region of interest" description="Disordered" evidence="1">
    <location>
        <begin position="1"/>
        <end position="77"/>
    </location>
</feature>
<feature type="compositionally biased region" description="Basic and acidic residues" evidence="1">
    <location>
        <begin position="326"/>
        <end position="350"/>
    </location>
</feature>
<feature type="compositionally biased region" description="Low complexity" evidence="1">
    <location>
        <begin position="63"/>
        <end position="74"/>
    </location>
</feature>
<evidence type="ECO:0000256" key="1">
    <source>
        <dbReference type="SAM" id="MobiDB-lite"/>
    </source>
</evidence>
<feature type="region of interest" description="Disordered" evidence="1">
    <location>
        <begin position="664"/>
        <end position="728"/>
    </location>
</feature>
<feature type="compositionally biased region" description="Low complexity" evidence="1">
    <location>
        <begin position="588"/>
        <end position="598"/>
    </location>
</feature>
<feature type="compositionally biased region" description="Polar residues" evidence="1">
    <location>
        <begin position="712"/>
        <end position="721"/>
    </location>
</feature>
<feature type="compositionally biased region" description="Acidic residues" evidence="1">
    <location>
        <begin position="813"/>
        <end position="825"/>
    </location>
</feature>
<dbReference type="PROSITE" id="PS00028">
    <property type="entry name" value="ZINC_FINGER_C2H2_1"/>
    <property type="match status" value="1"/>
</dbReference>
<feature type="compositionally biased region" description="Polar residues" evidence="1">
    <location>
        <begin position="9"/>
        <end position="62"/>
    </location>
</feature>
<evidence type="ECO:0000313" key="3">
    <source>
        <dbReference type="EMBL" id="KAF2496264.1"/>
    </source>
</evidence>
<feature type="compositionally biased region" description="Low complexity" evidence="1">
    <location>
        <begin position="434"/>
        <end position="453"/>
    </location>
</feature>
<feature type="compositionally biased region" description="Polar residues" evidence="1">
    <location>
        <begin position="180"/>
        <end position="192"/>
    </location>
</feature>
<feature type="compositionally biased region" description="Low complexity" evidence="1">
    <location>
        <begin position="353"/>
        <end position="365"/>
    </location>
</feature>